<dbReference type="PRINTS" id="PR00119">
    <property type="entry name" value="CATATPASE"/>
</dbReference>
<feature type="transmembrane region" description="Helical" evidence="8">
    <location>
        <begin position="213"/>
        <end position="232"/>
    </location>
</feature>
<keyword evidence="2 8" id="KW-0812">Transmembrane</keyword>
<dbReference type="NCBIfam" id="TIGR01494">
    <property type="entry name" value="ATPase_P-type"/>
    <property type="match status" value="2"/>
</dbReference>
<organism evidence="11 12">
    <name type="scientific">Hathewaya proteolytica DSM 3090</name>
    <dbReference type="NCBI Taxonomy" id="1121331"/>
    <lineage>
        <taxon>Bacteria</taxon>
        <taxon>Bacillati</taxon>
        <taxon>Bacillota</taxon>
        <taxon>Clostridia</taxon>
        <taxon>Eubacteriales</taxon>
        <taxon>Clostridiaceae</taxon>
        <taxon>Hathewaya</taxon>
    </lineage>
</organism>
<evidence type="ECO:0000256" key="6">
    <source>
        <dbReference type="ARBA" id="ARBA00022989"/>
    </source>
</evidence>
<dbReference type="AlphaFoldDB" id="A0A1M6MH22"/>
<dbReference type="SFLD" id="SFLDS00003">
    <property type="entry name" value="Haloacid_Dehalogenase"/>
    <property type="match status" value="1"/>
</dbReference>
<dbReference type="Pfam" id="PF00702">
    <property type="entry name" value="Hydrolase"/>
    <property type="match status" value="1"/>
</dbReference>
<keyword evidence="5" id="KW-1278">Translocase</keyword>
<evidence type="ECO:0000313" key="11">
    <source>
        <dbReference type="EMBL" id="SHJ82656.1"/>
    </source>
</evidence>
<evidence type="ECO:0000259" key="10">
    <source>
        <dbReference type="Pfam" id="PF00689"/>
    </source>
</evidence>
<feature type="transmembrane region" description="Helical" evidence="8">
    <location>
        <begin position="697"/>
        <end position="716"/>
    </location>
</feature>
<keyword evidence="7 8" id="KW-0472">Membrane</keyword>
<keyword evidence="4" id="KW-0067">ATP-binding</keyword>
<keyword evidence="12" id="KW-1185">Reference proteome</keyword>
<dbReference type="InterPro" id="IPR059000">
    <property type="entry name" value="ATPase_P-type_domA"/>
</dbReference>
<sequence length="786" mass="86325">MKLEGLTRDEVESRIRDGKVNIVPKSPSRTIPEIIRANVFTIFNALNLGLSIVVICAGSVINSTFGLLIIVNALIGIVQELNAKKIIDKLSVLNRSKIAVIRDGEKVKLGSEEIVEDDVIYICAGQQIPADAEVMENNEIEVDESLLTGESEPIVKREGEYLMGGSFVVSGGAYVKVVKVGSDTYAAKLSREAKKYKKINSTIQKDINKIFKVITWIVIPSSILLVSTQLIFTNRNWREAVLGAVSGVVGMVPEGLVLLTSATFIVAVVRLAKWKALIQELPATEVLAMVDTICLDKTGTITEGILEVQNVEVIDGCVQPHHVMCILNKIIGEMKSYNQTDNAIANKCSECYNANDDAIKNLKCTSSIPFSSKRKWSAITLENDETYIMGAPEIILSEGYEQIQEVVEEEASLGNRVLLLAKMQGRIIDHKIVNPVNAVALVILRDVIKKEAPEIISYFYKEGVDLKIISGDNPITVASIAKKVGIKDADNYVDATELPDDIEELSKLVEDIKVFGRVTPHKKRDIIKALQNNKHIVAMTGDGINDVLALKESDCGIAMANGAQAAKAVSQIVLMNSNFSALPEIVLEGRRCINNLKRVAELFLTKTMYSIILSIVFALICKPFPLIPIQLSLIGTTTIGIPAFFLAMGPNKEKLEKGFLRKVLKEAIPNGIVIAIATIFVYVVGMVSGLNVMECRTLSVTMLGVISLLILLKVASPVTPWKIALVASMIMLYVLSFITSAGRYIFRLKCLSYKYLLLVIVVTLLCLPLIKAMRNLFNRFVFVEKK</sequence>
<feature type="transmembrane region" description="Helical" evidence="8">
    <location>
        <begin position="599"/>
        <end position="620"/>
    </location>
</feature>
<dbReference type="InterPro" id="IPR044492">
    <property type="entry name" value="P_typ_ATPase_HD_dom"/>
</dbReference>
<dbReference type="Gene3D" id="3.40.1110.10">
    <property type="entry name" value="Calcium-transporting ATPase, cytoplasmic domain N"/>
    <property type="match status" value="1"/>
</dbReference>
<evidence type="ECO:0000259" key="9">
    <source>
        <dbReference type="Pfam" id="PF00122"/>
    </source>
</evidence>
<dbReference type="GO" id="GO:0016020">
    <property type="term" value="C:membrane"/>
    <property type="evidence" value="ECO:0007669"/>
    <property type="project" value="UniProtKB-SubCell"/>
</dbReference>
<feature type="transmembrane region" description="Helical" evidence="8">
    <location>
        <begin position="244"/>
        <end position="269"/>
    </location>
</feature>
<feature type="transmembrane region" description="Helical" evidence="8">
    <location>
        <begin position="752"/>
        <end position="770"/>
    </location>
</feature>
<dbReference type="Gene3D" id="1.20.1110.10">
    <property type="entry name" value="Calcium-transporting ATPase, transmembrane domain"/>
    <property type="match status" value="1"/>
</dbReference>
<dbReference type="GO" id="GO:0005524">
    <property type="term" value="F:ATP binding"/>
    <property type="evidence" value="ECO:0007669"/>
    <property type="project" value="UniProtKB-KW"/>
</dbReference>
<keyword evidence="6 8" id="KW-1133">Transmembrane helix</keyword>
<dbReference type="GO" id="GO:0016887">
    <property type="term" value="F:ATP hydrolysis activity"/>
    <property type="evidence" value="ECO:0007669"/>
    <property type="project" value="InterPro"/>
</dbReference>
<feature type="transmembrane region" description="Helical" evidence="8">
    <location>
        <begin position="626"/>
        <end position="647"/>
    </location>
</feature>
<feature type="transmembrane region" description="Helical" evidence="8">
    <location>
        <begin position="723"/>
        <end position="746"/>
    </location>
</feature>
<evidence type="ECO:0000256" key="1">
    <source>
        <dbReference type="ARBA" id="ARBA00004141"/>
    </source>
</evidence>
<dbReference type="RefSeq" id="WP_072903083.1">
    <property type="nucleotide sequence ID" value="NZ_FRAD01000007.1"/>
</dbReference>
<dbReference type="SFLD" id="SFLDG00002">
    <property type="entry name" value="C1.7:_P-type_atpase_like"/>
    <property type="match status" value="1"/>
</dbReference>
<dbReference type="Pfam" id="PF00689">
    <property type="entry name" value="Cation_ATPase_C"/>
    <property type="match status" value="1"/>
</dbReference>
<evidence type="ECO:0000256" key="5">
    <source>
        <dbReference type="ARBA" id="ARBA00022967"/>
    </source>
</evidence>
<dbReference type="Pfam" id="PF00122">
    <property type="entry name" value="E1-E2_ATPase"/>
    <property type="match status" value="1"/>
</dbReference>
<comment type="subcellular location">
    <subcellularLocation>
        <location evidence="1">Membrane</location>
        <topology evidence="1">Multi-pass membrane protein</topology>
    </subcellularLocation>
</comment>
<evidence type="ECO:0000256" key="7">
    <source>
        <dbReference type="ARBA" id="ARBA00023136"/>
    </source>
</evidence>
<dbReference type="SUPFAM" id="SSF81665">
    <property type="entry name" value="Calcium ATPase, transmembrane domain M"/>
    <property type="match status" value="1"/>
</dbReference>
<dbReference type="InterPro" id="IPR008250">
    <property type="entry name" value="ATPase_P-typ_transduc_dom_A_sf"/>
</dbReference>
<dbReference type="InterPro" id="IPR001757">
    <property type="entry name" value="P_typ_ATPase"/>
</dbReference>
<dbReference type="InterPro" id="IPR036412">
    <property type="entry name" value="HAD-like_sf"/>
</dbReference>
<dbReference type="InterPro" id="IPR023298">
    <property type="entry name" value="ATPase_P-typ_TM_dom_sf"/>
</dbReference>
<evidence type="ECO:0000256" key="3">
    <source>
        <dbReference type="ARBA" id="ARBA00022741"/>
    </source>
</evidence>
<dbReference type="OrthoDB" id="9760364at2"/>
<name>A0A1M6MH22_9CLOT</name>
<dbReference type="PANTHER" id="PTHR42861">
    <property type="entry name" value="CALCIUM-TRANSPORTING ATPASE"/>
    <property type="match status" value="1"/>
</dbReference>
<dbReference type="STRING" id="1121331.SAMN02745248_01051"/>
<dbReference type="InterPro" id="IPR023299">
    <property type="entry name" value="ATPase_P-typ_cyto_dom_N"/>
</dbReference>
<dbReference type="Proteomes" id="UP000183952">
    <property type="component" value="Unassembled WGS sequence"/>
</dbReference>
<keyword evidence="3" id="KW-0547">Nucleotide-binding</keyword>
<gene>
    <name evidence="11" type="ORF">SAMN02745248_01051</name>
</gene>
<feature type="domain" description="P-type ATPase A" evidence="9">
    <location>
        <begin position="95"/>
        <end position="192"/>
    </location>
</feature>
<dbReference type="PROSITE" id="PS00154">
    <property type="entry name" value="ATPASE_E1_E2"/>
    <property type="match status" value="1"/>
</dbReference>
<dbReference type="Gene3D" id="3.40.50.1000">
    <property type="entry name" value="HAD superfamily/HAD-like"/>
    <property type="match status" value="1"/>
</dbReference>
<dbReference type="Gene3D" id="2.70.150.10">
    <property type="entry name" value="Calcium-transporting ATPase, cytoplasmic transduction domain A"/>
    <property type="match status" value="1"/>
</dbReference>
<feature type="transmembrane region" description="Helical" evidence="8">
    <location>
        <begin position="667"/>
        <end position="685"/>
    </location>
</feature>
<dbReference type="SUPFAM" id="SSF81653">
    <property type="entry name" value="Calcium ATPase, transduction domain A"/>
    <property type="match status" value="1"/>
</dbReference>
<dbReference type="InterPro" id="IPR023214">
    <property type="entry name" value="HAD_sf"/>
</dbReference>
<evidence type="ECO:0000256" key="8">
    <source>
        <dbReference type="SAM" id="Phobius"/>
    </source>
</evidence>
<reference evidence="11 12" key="1">
    <citation type="submission" date="2016-11" db="EMBL/GenBank/DDBJ databases">
        <authorList>
            <person name="Jaros S."/>
            <person name="Januszkiewicz K."/>
            <person name="Wedrychowicz H."/>
        </authorList>
    </citation>
    <scope>NUCLEOTIDE SEQUENCE [LARGE SCALE GENOMIC DNA]</scope>
    <source>
        <strain evidence="11 12">DSM 3090</strain>
    </source>
</reference>
<dbReference type="SFLD" id="SFLDF00027">
    <property type="entry name" value="p-type_atpase"/>
    <property type="match status" value="1"/>
</dbReference>
<dbReference type="InterPro" id="IPR006068">
    <property type="entry name" value="ATPase_P-typ_cation-transptr_C"/>
</dbReference>
<evidence type="ECO:0000313" key="12">
    <source>
        <dbReference type="Proteomes" id="UP000183952"/>
    </source>
</evidence>
<evidence type="ECO:0000256" key="4">
    <source>
        <dbReference type="ARBA" id="ARBA00022840"/>
    </source>
</evidence>
<dbReference type="SUPFAM" id="SSF81660">
    <property type="entry name" value="Metal cation-transporting ATPase, ATP-binding domain N"/>
    <property type="match status" value="1"/>
</dbReference>
<protein>
    <submittedName>
        <fullName evidence="11">Cation-transporting ATPase E</fullName>
    </submittedName>
</protein>
<accession>A0A1M6MH22</accession>
<dbReference type="SUPFAM" id="SSF56784">
    <property type="entry name" value="HAD-like"/>
    <property type="match status" value="1"/>
</dbReference>
<feature type="transmembrane region" description="Helical" evidence="8">
    <location>
        <begin position="48"/>
        <end position="75"/>
    </location>
</feature>
<dbReference type="EMBL" id="FRAD01000007">
    <property type="protein sequence ID" value="SHJ82656.1"/>
    <property type="molecule type" value="Genomic_DNA"/>
</dbReference>
<dbReference type="PRINTS" id="PR00120">
    <property type="entry name" value="HATPASE"/>
</dbReference>
<feature type="domain" description="Cation-transporting P-type ATPase C-terminal" evidence="10">
    <location>
        <begin position="623"/>
        <end position="773"/>
    </location>
</feature>
<proteinExistence type="predicted"/>
<evidence type="ECO:0000256" key="2">
    <source>
        <dbReference type="ARBA" id="ARBA00022692"/>
    </source>
</evidence>
<dbReference type="InterPro" id="IPR018303">
    <property type="entry name" value="ATPase_P-typ_P_site"/>
</dbReference>